<dbReference type="SUPFAM" id="SSF52540">
    <property type="entry name" value="P-loop containing nucleoside triphosphate hydrolases"/>
    <property type="match status" value="1"/>
</dbReference>
<dbReference type="EMBL" id="CP019070">
    <property type="protein sequence ID" value="APW64671.1"/>
    <property type="molecule type" value="Genomic_DNA"/>
</dbReference>
<keyword evidence="3" id="KW-1185">Reference proteome</keyword>
<accession>A0A1P8KJD8</accession>
<sequence>MQFKQKLLVFPTSRSIRSYISLQKDTNTLLPSILTIDEFFKKCIVFKDKKYIDEEQRFLFLKNSIANTNIQKLGISDNFTKFLKQSDYIYRFFLELSSEKVQIQSIKDADTYEYFAEHLSILEQIRNNYLSILDENSSVDRVNMSMHYKINEEFLKRFDCIDLVFEGYFTKVEFDIIKSVSSHVDLNIKFYSNEYNQKSLEVLDILDEKIQLNYEYNISLNQKKILLKSKIKSKINSLEIKGFNSRINQIAYIKSSITKAIKKGVNPSSIALVLPDESFASWLQLFDNEQYFNYAMGRSIKNYRLYQVGYAINSYLNEDEIKHTSNLEYLKIDKSAIDKTIKLLWNKVSTKENFELITNYIKQNEDNEEILEKYDEILYKLNILLFSNENNILVKDLYKIFLQKISKITLDDVNSGKITVLGLLETRAVSFDTIIICDFNENFIPKRSIKDKFLSTKIKSMANLPTAFDRESLQKYYYKRLIDSSSNVYISYVNSDTNQISRFANELFPNDISHDRSDNLYKHILYNNHNITHFEEQIIQKIDLSKFEWSATSLKNFLECKRRFYLQYILKIHEHTISLKPKAFELGNIVHSILEKYYKEHTFDSSYKMIENLFFEYRSSNPFLALDLEIWKKKLHDFYLYDKQRLENRKVIVLEKNFNITFDDIKIKGVIDRVDLYEDKYEVIDYKTSSSLKVDTLKNYEKSNDFQLEFYYLAMSELYKTDKIEAYYYDLANTKLVEEVALDKKLEVLTKKFEEIKTLSKADIDFAKCEEKTTCTYCPYKIICNR</sequence>
<dbReference type="AlphaFoldDB" id="A0A1P8KJD8"/>
<evidence type="ECO:0000313" key="3">
    <source>
        <dbReference type="Proteomes" id="UP000186074"/>
    </source>
</evidence>
<dbReference type="STRING" id="1850254.LPB137_01845"/>
<protein>
    <recommendedName>
        <fullName evidence="1">PD-(D/E)XK endonuclease-like domain-containing protein</fullName>
    </recommendedName>
</protein>
<dbReference type="Pfam" id="PF12705">
    <property type="entry name" value="PDDEXK_1"/>
    <property type="match status" value="1"/>
</dbReference>
<organism evidence="2 3">
    <name type="scientific">Poseidonibacter parvus</name>
    <dbReference type="NCBI Taxonomy" id="1850254"/>
    <lineage>
        <taxon>Bacteria</taxon>
        <taxon>Pseudomonadati</taxon>
        <taxon>Campylobacterota</taxon>
        <taxon>Epsilonproteobacteria</taxon>
        <taxon>Campylobacterales</taxon>
        <taxon>Arcobacteraceae</taxon>
        <taxon>Poseidonibacter</taxon>
    </lineage>
</organism>
<dbReference type="SUPFAM" id="SSF52980">
    <property type="entry name" value="Restriction endonuclease-like"/>
    <property type="match status" value="1"/>
</dbReference>
<dbReference type="Gene3D" id="3.90.320.10">
    <property type="match status" value="1"/>
</dbReference>
<dbReference type="InterPro" id="IPR027417">
    <property type="entry name" value="P-loop_NTPase"/>
</dbReference>
<evidence type="ECO:0000313" key="2">
    <source>
        <dbReference type="EMBL" id="APW64671.1"/>
    </source>
</evidence>
<gene>
    <name evidence="2" type="ORF">LPB137_01845</name>
</gene>
<reference evidence="2 3" key="1">
    <citation type="submission" date="2017-01" db="EMBL/GenBank/DDBJ databases">
        <title>Genome sequencing of Arcobacter sp. LPB0137.</title>
        <authorList>
            <person name="Lee G.-W."/>
            <person name="Yi H."/>
        </authorList>
    </citation>
    <scope>NUCLEOTIDE SEQUENCE [LARGE SCALE GENOMIC DNA]</scope>
    <source>
        <strain evidence="2 3">LPB0137</strain>
    </source>
</reference>
<dbReference type="RefSeq" id="WP_076083616.1">
    <property type="nucleotide sequence ID" value="NZ_CP019070.1"/>
</dbReference>
<name>A0A1P8KJD8_9BACT</name>
<dbReference type="InterPro" id="IPR011604">
    <property type="entry name" value="PDDEXK-like_dom_sf"/>
</dbReference>
<dbReference type="Proteomes" id="UP000186074">
    <property type="component" value="Chromosome"/>
</dbReference>
<feature type="domain" description="PD-(D/E)XK endonuclease-like" evidence="1">
    <location>
        <begin position="548"/>
        <end position="785"/>
    </location>
</feature>
<dbReference type="OrthoDB" id="9766257at2"/>
<dbReference type="InterPro" id="IPR011335">
    <property type="entry name" value="Restrct_endonuc-II-like"/>
</dbReference>
<evidence type="ECO:0000259" key="1">
    <source>
        <dbReference type="Pfam" id="PF12705"/>
    </source>
</evidence>
<dbReference type="KEGG" id="alp:LPB137_01845"/>
<proteinExistence type="predicted"/>
<dbReference type="InterPro" id="IPR038726">
    <property type="entry name" value="PDDEXK_AddAB-type"/>
</dbReference>